<dbReference type="Gene3D" id="3.30.2350.10">
    <property type="entry name" value="Pseudouridine synthase"/>
    <property type="match status" value="1"/>
</dbReference>
<name>A0A165P1E8_9APHY</name>
<dbReference type="GO" id="GO:0009982">
    <property type="term" value="F:pseudouridine synthase activity"/>
    <property type="evidence" value="ECO:0007669"/>
    <property type="project" value="InterPro"/>
</dbReference>
<accession>A0A165P1E8</accession>
<dbReference type="InterPro" id="IPR006225">
    <property type="entry name" value="PsdUridine_synth_RluC/D"/>
</dbReference>
<feature type="active site" evidence="1">
    <location>
        <position position="190"/>
    </location>
</feature>
<dbReference type="InterPro" id="IPR006145">
    <property type="entry name" value="PsdUridine_synth_RsuA/RluA"/>
</dbReference>
<dbReference type="AlphaFoldDB" id="A0A165P1E8"/>
<dbReference type="PANTHER" id="PTHR21600">
    <property type="entry name" value="MITOCHONDRIAL RNA PSEUDOURIDINE SYNTHASE"/>
    <property type="match status" value="1"/>
</dbReference>
<dbReference type="GO" id="GO:0003723">
    <property type="term" value="F:RNA binding"/>
    <property type="evidence" value="ECO:0007669"/>
    <property type="project" value="InterPro"/>
</dbReference>
<feature type="region of interest" description="Disordered" evidence="2">
    <location>
        <begin position="324"/>
        <end position="396"/>
    </location>
</feature>
<evidence type="ECO:0000256" key="1">
    <source>
        <dbReference type="PIRSR" id="PIRSR606225-1"/>
    </source>
</evidence>
<reference evidence="4 5" key="1">
    <citation type="journal article" date="2016" name="Mol. Biol. Evol.">
        <title>Comparative Genomics of Early-Diverging Mushroom-Forming Fungi Provides Insights into the Origins of Lignocellulose Decay Capabilities.</title>
        <authorList>
            <person name="Nagy L.G."/>
            <person name="Riley R."/>
            <person name="Tritt A."/>
            <person name="Adam C."/>
            <person name="Daum C."/>
            <person name="Floudas D."/>
            <person name="Sun H."/>
            <person name="Yadav J.S."/>
            <person name="Pangilinan J."/>
            <person name="Larsson K.H."/>
            <person name="Matsuura K."/>
            <person name="Barry K."/>
            <person name="Labutti K."/>
            <person name="Kuo R."/>
            <person name="Ohm R.A."/>
            <person name="Bhattacharya S.S."/>
            <person name="Shirouzu T."/>
            <person name="Yoshinaga Y."/>
            <person name="Martin F.M."/>
            <person name="Grigoriev I.V."/>
            <person name="Hibbett D.S."/>
        </authorList>
    </citation>
    <scope>NUCLEOTIDE SEQUENCE [LARGE SCALE GENOMIC DNA]</scope>
    <source>
        <strain evidence="4 5">L-15889</strain>
    </source>
</reference>
<dbReference type="Pfam" id="PF00849">
    <property type="entry name" value="PseudoU_synth_2"/>
    <property type="match status" value="1"/>
</dbReference>
<proteinExistence type="predicted"/>
<dbReference type="PROSITE" id="PS01129">
    <property type="entry name" value="PSI_RLU"/>
    <property type="match status" value="1"/>
</dbReference>
<dbReference type="GO" id="GO:0000455">
    <property type="term" value="P:enzyme-directed rRNA pseudouridine synthesis"/>
    <property type="evidence" value="ECO:0007669"/>
    <property type="project" value="TreeGrafter"/>
</dbReference>
<dbReference type="PANTHER" id="PTHR21600:SF40">
    <property type="entry name" value="PSEUDOURIDYLATE SYNTHASE RPUSD2"/>
    <property type="match status" value="1"/>
</dbReference>
<dbReference type="NCBIfam" id="TIGR00005">
    <property type="entry name" value="rluA_subfam"/>
    <property type="match status" value="1"/>
</dbReference>
<dbReference type="SUPFAM" id="SSF55120">
    <property type="entry name" value="Pseudouridine synthase"/>
    <property type="match status" value="1"/>
</dbReference>
<evidence type="ECO:0000256" key="2">
    <source>
        <dbReference type="SAM" id="MobiDB-lite"/>
    </source>
</evidence>
<dbReference type="EMBL" id="KV429074">
    <property type="protein sequence ID" value="KZT67641.1"/>
    <property type="molecule type" value="Genomic_DNA"/>
</dbReference>
<evidence type="ECO:0000313" key="5">
    <source>
        <dbReference type="Proteomes" id="UP000076727"/>
    </source>
</evidence>
<evidence type="ECO:0000259" key="3">
    <source>
        <dbReference type="Pfam" id="PF00849"/>
    </source>
</evidence>
<gene>
    <name evidence="4" type="ORF">DAEQUDRAFT_693826</name>
</gene>
<dbReference type="OrthoDB" id="424794at2759"/>
<dbReference type="InterPro" id="IPR050188">
    <property type="entry name" value="RluA_PseudoU_synthase"/>
</dbReference>
<keyword evidence="5" id="KW-1185">Reference proteome</keyword>
<organism evidence="4 5">
    <name type="scientific">Daedalea quercina L-15889</name>
    <dbReference type="NCBI Taxonomy" id="1314783"/>
    <lineage>
        <taxon>Eukaryota</taxon>
        <taxon>Fungi</taxon>
        <taxon>Dikarya</taxon>
        <taxon>Basidiomycota</taxon>
        <taxon>Agaricomycotina</taxon>
        <taxon>Agaricomycetes</taxon>
        <taxon>Polyporales</taxon>
        <taxon>Fomitopsis</taxon>
    </lineage>
</organism>
<dbReference type="InterPro" id="IPR020103">
    <property type="entry name" value="PsdUridine_synth_cat_dom_sf"/>
</dbReference>
<dbReference type="CDD" id="cd02557">
    <property type="entry name" value="PseudoU_synth_ScRIB2"/>
    <property type="match status" value="1"/>
</dbReference>
<feature type="domain" description="Pseudouridine synthase RsuA/RluA-like" evidence="3">
    <location>
        <begin position="148"/>
        <end position="295"/>
    </location>
</feature>
<dbReference type="STRING" id="1314783.A0A165P1E8"/>
<dbReference type="Proteomes" id="UP000076727">
    <property type="component" value="Unassembled WGS sequence"/>
</dbReference>
<dbReference type="InterPro" id="IPR006224">
    <property type="entry name" value="PsdUridine_synth_RluA-like_CS"/>
</dbReference>
<sequence length="537" mass="58994">MPVRLLGVRHLLIPRPINEAFGHVVSRILHSTISPSAEGVSNDETTQHNLKPTLRRIPPYWCKHTAMAKRRWVGRDILEVLTTEFRGRSTAYYQYALDSGATTINGKVAKAGTIIKNGDCITSLVHQHEPPVTSTLVRIVHHDRERGLLIVDKPGSIPVHPAGPYCRNSLVEILKSDFGFDKVHAVNRLDRLTSGVMIIALNAQLASHLTKMFVNVAIQKEYIARCKGRFPKRWVTCDQPLLTIDRQVNLNIVHPKGKSAKTNLKALHYDTNTDTSVILCRPLTGRPHQIRVHLQYLGYPIVNDPIYSDPKIWGKQLGKGGLDLTPSDARTAPAPPRELGLSVADNPEGLSRKSAGIAWPDGSHSIKSHNRSNVTSTAAPKPLPRETGHDVGMSSPIPLSAEMVGIIMRLRNAKDEDGGWSRWRDVAFLSKGTLSLYGTNEPQSPQEPSDIPLPPPVMLTDSPACVSAALLEPASVSTTDVTPGEGDAASHCPECYLPLQPDPKPEQLYICLHALRYETPYGSFETEMPEWAAEGGT</sequence>
<evidence type="ECO:0000313" key="4">
    <source>
        <dbReference type="EMBL" id="KZT67641.1"/>
    </source>
</evidence>
<protein>
    <submittedName>
        <fullName evidence="4">Pseudouridine synthase</fullName>
    </submittedName>
</protein>